<dbReference type="PROSITE" id="PS50118">
    <property type="entry name" value="HMG_BOX_2"/>
    <property type="match status" value="1"/>
</dbReference>
<dbReference type="SMART" id="SM00398">
    <property type="entry name" value="HMG"/>
    <property type="match status" value="1"/>
</dbReference>
<reference evidence="3 4" key="1">
    <citation type="submission" date="2018-06" db="EMBL/GenBank/DDBJ databases">
        <title>Comparative genomics reveals the genomic features of Rhizophagus irregularis, R. cerebriforme, R. diaphanum and Gigaspora rosea, and their symbiotic lifestyle signature.</title>
        <authorList>
            <person name="Morin E."/>
            <person name="San Clemente H."/>
            <person name="Chen E.C.H."/>
            <person name="De La Providencia I."/>
            <person name="Hainaut M."/>
            <person name="Kuo A."/>
            <person name="Kohler A."/>
            <person name="Murat C."/>
            <person name="Tang N."/>
            <person name="Roy S."/>
            <person name="Loubradou J."/>
            <person name="Henrissat B."/>
            <person name="Grigoriev I.V."/>
            <person name="Corradi N."/>
            <person name="Roux C."/>
            <person name="Martin F.M."/>
        </authorList>
    </citation>
    <scope>NUCLEOTIDE SEQUENCE [LARGE SCALE GENOMIC DNA]</scope>
    <source>
        <strain evidence="3 4">DAOM 194757</strain>
    </source>
</reference>
<feature type="domain" description="HMG box" evidence="2">
    <location>
        <begin position="17"/>
        <end position="85"/>
    </location>
</feature>
<evidence type="ECO:0000256" key="1">
    <source>
        <dbReference type="PROSITE-ProRule" id="PRU00267"/>
    </source>
</evidence>
<dbReference type="InterPro" id="IPR009071">
    <property type="entry name" value="HMG_box_dom"/>
</dbReference>
<dbReference type="GO" id="GO:0005634">
    <property type="term" value="C:nucleus"/>
    <property type="evidence" value="ECO:0007669"/>
    <property type="project" value="UniProtKB-UniRule"/>
</dbReference>
<keyword evidence="1" id="KW-0539">Nucleus</keyword>
<dbReference type="Pfam" id="PF00505">
    <property type="entry name" value="HMG_box"/>
    <property type="match status" value="1"/>
</dbReference>
<dbReference type="SUPFAM" id="SSF47095">
    <property type="entry name" value="HMG-box"/>
    <property type="match status" value="1"/>
</dbReference>
<accession>A0A397U7T4</accession>
<protein>
    <recommendedName>
        <fullName evidence="2">HMG box domain-containing protein</fullName>
    </recommendedName>
</protein>
<keyword evidence="1" id="KW-0238">DNA-binding</keyword>
<evidence type="ECO:0000313" key="3">
    <source>
        <dbReference type="EMBL" id="RIB06244.1"/>
    </source>
</evidence>
<keyword evidence="4" id="KW-1185">Reference proteome</keyword>
<dbReference type="AlphaFoldDB" id="A0A397U7T4"/>
<evidence type="ECO:0000313" key="4">
    <source>
        <dbReference type="Proteomes" id="UP000266673"/>
    </source>
</evidence>
<dbReference type="InterPro" id="IPR036910">
    <property type="entry name" value="HMG_box_dom_sf"/>
</dbReference>
<proteinExistence type="predicted"/>
<name>A0A397U7T4_9GLOM</name>
<dbReference type="Gene3D" id="1.10.30.10">
    <property type="entry name" value="High mobility group box domain"/>
    <property type="match status" value="1"/>
</dbReference>
<dbReference type="EMBL" id="QKWP01001848">
    <property type="protein sequence ID" value="RIB06244.1"/>
    <property type="molecule type" value="Genomic_DNA"/>
</dbReference>
<organism evidence="3 4">
    <name type="scientific">Gigaspora rosea</name>
    <dbReference type="NCBI Taxonomy" id="44941"/>
    <lineage>
        <taxon>Eukaryota</taxon>
        <taxon>Fungi</taxon>
        <taxon>Fungi incertae sedis</taxon>
        <taxon>Mucoromycota</taxon>
        <taxon>Glomeromycotina</taxon>
        <taxon>Glomeromycetes</taxon>
        <taxon>Diversisporales</taxon>
        <taxon>Gigasporaceae</taxon>
        <taxon>Gigaspora</taxon>
    </lineage>
</organism>
<sequence length="137" mass="15786">MNSLRKFSARNNSHSEFKKPLNSFMIYRTVIHNYLKANNVKYASHIVSKLASKLWKNESTEIKNVYKKLAETTTKRYNNEKPTFLKIPPINAEPICVQFPNSLSFNINSPTIINNTATISVQTLLDIQYDLIIISLH</sequence>
<dbReference type="OrthoDB" id="2392544at2759"/>
<dbReference type="GO" id="GO:0003677">
    <property type="term" value="F:DNA binding"/>
    <property type="evidence" value="ECO:0007669"/>
    <property type="project" value="UniProtKB-UniRule"/>
</dbReference>
<dbReference type="Proteomes" id="UP000266673">
    <property type="component" value="Unassembled WGS sequence"/>
</dbReference>
<feature type="DNA-binding region" description="HMG box" evidence="1">
    <location>
        <begin position="17"/>
        <end position="85"/>
    </location>
</feature>
<gene>
    <name evidence="3" type="ORF">C2G38_2217630</name>
</gene>
<evidence type="ECO:0000259" key="2">
    <source>
        <dbReference type="PROSITE" id="PS50118"/>
    </source>
</evidence>
<comment type="caution">
    <text evidence="3">The sequence shown here is derived from an EMBL/GenBank/DDBJ whole genome shotgun (WGS) entry which is preliminary data.</text>
</comment>